<evidence type="ECO:0000313" key="4">
    <source>
        <dbReference type="Proteomes" id="UP000244571"/>
    </source>
</evidence>
<dbReference type="PANTHER" id="PTHR43685">
    <property type="entry name" value="GLYCOSYLTRANSFERASE"/>
    <property type="match status" value="1"/>
</dbReference>
<keyword evidence="4" id="KW-1185">Reference proteome</keyword>
<dbReference type="CDD" id="cd00761">
    <property type="entry name" value="Glyco_tranf_GTA_type"/>
    <property type="match status" value="1"/>
</dbReference>
<proteinExistence type="predicted"/>
<protein>
    <recommendedName>
        <fullName evidence="2">Glycosyltransferase 2-like domain-containing protein</fullName>
    </recommendedName>
</protein>
<dbReference type="EMBL" id="CP028901">
    <property type="protein sequence ID" value="AWB33012.1"/>
    <property type="molecule type" value="Genomic_DNA"/>
</dbReference>
<dbReference type="Proteomes" id="UP000244571">
    <property type="component" value="Chromosome"/>
</dbReference>
<evidence type="ECO:0000259" key="2">
    <source>
        <dbReference type="Pfam" id="PF00535"/>
    </source>
</evidence>
<dbReference type="InterPro" id="IPR001173">
    <property type="entry name" value="Glyco_trans_2-like"/>
</dbReference>
<sequence length="413" mass="45530">MNLHPDASSQQRVRSGHPADLQGLDQCPDPTSGLRRDPEDFQDSQDSTELRISIIVPTYNKATHLARLLPSILAQTVSPQDYEVIIVDDGSTDETPTVAQAFKDQFTHFLYVRQENKGIGGARNTGLKYARGELISFLADDYVLAPAYLEKLSAQFDNPEVQGVRPLFDSLGRTAVEMAVFTLLMSGMKRQHMASKQLLHAPLSVHAWGGAAMTRRCLFEQHGPFLETFATGEDSEYATRLDRSGIRIHVYNEVLFQIKNRTAFLDACRRMHQYAVNGVLIRQQFYGVQALRPARRRPLPVRLAGLVVNPVINTFLCTDSFLQALRVAPLTLTMTLSAIAGTYRTRWQLRRRGVAAYRPPTSASISALSAESVANRVPDADSQVSQVAPISPIAPSTSVATVTTVSSAVPPVK</sequence>
<organism evidence="3 4">
    <name type="scientific">Orrella marina</name>
    <dbReference type="NCBI Taxonomy" id="2163011"/>
    <lineage>
        <taxon>Bacteria</taxon>
        <taxon>Pseudomonadati</taxon>
        <taxon>Pseudomonadota</taxon>
        <taxon>Betaproteobacteria</taxon>
        <taxon>Burkholderiales</taxon>
        <taxon>Alcaligenaceae</taxon>
        <taxon>Orrella</taxon>
    </lineage>
</organism>
<dbReference type="InterPro" id="IPR050834">
    <property type="entry name" value="Glycosyltransf_2"/>
</dbReference>
<evidence type="ECO:0000313" key="3">
    <source>
        <dbReference type="EMBL" id="AWB33012.1"/>
    </source>
</evidence>
<name>A0A2R4XGR3_9BURK</name>
<evidence type="ECO:0000256" key="1">
    <source>
        <dbReference type="SAM" id="MobiDB-lite"/>
    </source>
</evidence>
<reference evidence="3 4" key="1">
    <citation type="submission" date="2018-04" db="EMBL/GenBank/DDBJ databases">
        <title>Bordetella sp. HZ20 isolated from seawater.</title>
        <authorList>
            <person name="Sun C."/>
        </authorList>
    </citation>
    <scope>NUCLEOTIDE SEQUENCE [LARGE SCALE GENOMIC DNA]</scope>
    <source>
        <strain evidence="3 4">HZ20</strain>
    </source>
</reference>
<feature type="region of interest" description="Disordered" evidence="1">
    <location>
        <begin position="1"/>
        <end position="47"/>
    </location>
</feature>
<dbReference type="SUPFAM" id="SSF53448">
    <property type="entry name" value="Nucleotide-diphospho-sugar transferases"/>
    <property type="match status" value="1"/>
</dbReference>
<dbReference type="AlphaFoldDB" id="A0A2R4XGR3"/>
<dbReference type="PANTHER" id="PTHR43685:SF2">
    <property type="entry name" value="GLYCOSYLTRANSFERASE 2-LIKE DOMAIN-CONTAINING PROTEIN"/>
    <property type="match status" value="1"/>
</dbReference>
<dbReference type="Gene3D" id="3.90.550.10">
    <property type="entry name" value="Spore Coat Polysaccharide Biosynthesis Protein SpsA, Chain A"/>
    <property type="match status" value="1"/>
</dbReference>
<feature type="domain" description="Glycosyltransferase 2-like" evidence="2">
    <location>
        <begin position="53"/>
        <end position="220"/>
    </location>
</feature>
<dbReference type="InterPro" id="IPR029044">
    <property type="entry name" value="Nucleotide-diphossugar_trans"/>
</dbReference>
<dbReference type="KEGG" id="boz:DBV39_03970"/>
<accession>A0A2R4XGR3</accession>
<gene>
    <name evidence="3" type="ORF">DBV39_03970</name>
</gene>
<dbReference type="Pfam" id="PF00535">
    <property type="entry name" value="Glycos_transf_2"/>
    <property type="match status" value="1"/>
</dbReference>